<reference evidence="2" key="2">
    <citation type="submission" date="2020-11" db="EMBL/GenBank/DDBJ databases">
        <authorList>
            <person name="McCartney M.A."/>
            <person name="Auch B."/>
            <person name="Kono T."/>
            <person name="Mallez S."/>
            <person name="Becker A."/>
            <person name="Gohl D.M."/>
            <person name="Silverstein K.A.T."/>
            <person name="Koren S."/>
            <person name="Bechman K.B."/>
            <person name="Herman A."/>
            <person name="Abrahante J.E."/>
            <person name="Garbe J."/>
        </authorList>
    </citation>
    <scope>NUCLEOTIDE SEQUENCE</scope>
    <source>
        <strain evidence="2">Duluth1</strain>
        <tissue evidence="2">Whole animal</tissue>
    </source>
</reference>
<dbReference type="EMBL" id="JAIWYP010000004">
    <property type="protein sequence ID" value="KAH3832338.1"/>
    <property type="molecule type" value="Genomic_DNA"/>
</dbReference>
<keyword evidence="3" id="KW-1185">Reference proteome</keyword>
<protein>
    <submittedName>
        <fullName evidence="2">Uncharacterized protein</fullName>
    </submittedName>
</protein>
<evidence type="ECO:0000313" key="1">
    <source>
        <dbReference type="EMBL" id="KAH3783102.1"/>
    </source>
</evidence>
<name>A0A9D4K3I9_DREPO</name>
<evidence type="ECO:0000313" key="3">
    <source>
        <dbReference type="Proteomes" id="UP000828390"/>
    </source>
</evidence>
<comment type="caution">
    <text evidence="2">The sequence shown here is derived from an EMBL/GenBank/DDBJ whole genome shotgun (WGS) entry which is preliminary data.</text>
</comment>
<evidence type="ECO:0000313" key="2">
    <source>
        <dbReference type="EMBL" id="KAH3832338.1"/>
    </source>
</evidence>
<accession>A0A9D4K3I9</accession>
<gene>
    <name evidence="2" type="ORF">DPMN_105623</name>
    <name evidence="1" type="ORF">DPMN_161030</name>
</gene>
<dbReference type="Proteomes" id="UP000828390">
    <property type="component" value="Unassembled WGS sequence"/>
</dbReference>
<sequence>MKSKCSVLTDASGAPEGQAMDNFEDVLSDPRNIIRVIQGRVLRHIHIFTLNRTDIRERRHVLKESTTQYILHSLTRLLHTRCSHVRYRLNPCYTTLRRRTTSSHLSVCCLHGALMYAAGCRRPASLAARSWWGSGRLRPDNRLYQ</sequence>
<proteinExistence type="predicted"/>
<reference evidence="2" key="1">
    <citation type="journal article" date="2019" name="bioRxiv">
        <title>The Genome of the Zebra Mussel, Dreissena polymorpha: A Resource for Invasive Species Research.</title>
        <authorList>
            <person name="McCartney M.A."/>
            <person name="Auch B."/>
            <person name="Kono T."/>
            <person name="Mallez S."/>
            <person name="Zhang Y."/>
            <person name="Obille A."/>
            <person name="Becker A."/>
            <person name="Abrahante J.E."/>
            <person name="Garbe J."/>
            <person name="Badalamenti J.P."/>
            <person name="Herman A."/>
            <person name="Mangelson H."/>
            <person name="Liachko I."/>
            <person name="Sullivan S."/>
            <person name="Sone E.D."/>
            <person name="Koren S."/>
            <person name="Silverstein K.A.T."/>
            <person name="Beckman K.B."/>
            <person name="Gohl D.M."/>
        </authorList>
    </citation>
    <scope>NUCLEOTIDE SEQUENCE</scope>
    <source>
        <strain evidence="2">Duluth1</strain>
        <tissue evidence="2">Whole animal</tissue>
    </source>
</reference>
<organism evidence="2 3">
    <name type="scientific">Dreissena polymorpha</name>
    <name type="common">Zebra mussel</name>
    <name type="synonym">Mytilus polymorpha</name>
    <dbReference type="NCBI Taxonomy" id="45954"/>
    <lineage>
        <taxon>Eukaryota</taxon>
        <taxon>Metazoa</taxon>
        <taxon>Spiralia</taxon>
        <taxon>Lophotrochozoa</taxon>
        <taxon>Mollusca</taxon>
        <taxon>Bivalvia</taxon>
        <taxon>Autobranchia</taxon>
        <taxon>Heteroconchia</taxon>
        <taxon>Euheterodonta</taxon>
        <taxon>Imparidentia</taxon>
        <taxon>Neoheterodontei</taxon>
        <taxon>Myida</taxon>
        <taxon>Dreissenoidea</taxon>
        <taxon>Dreissenidae</taxon>
        <taxon>Dreissena</taxon>
    </lineage>
</organism>
<dbReference type="EMBL" id="JAIWYP010000008">
    <property type="protein sequence ID" value="KAH3783102.1"/>
    <property type="molecule type" value="Genomic_DNA"/>
</dbReference>
<dbReference type="AlphaFoldDB" id="A0A9D4K3I9"/>